<dbReference type="Proteomes" id="UP000790377">
    <property type="component" value="Unassembled WGS sequence"/>
</dbReference>
<comment type="caution">
    <text evidence="1">The sequence shown here is derived from an EMBL/GenBank/DDBJ whole genome shotgun (WGS) entry which is preliminary data.</text>
</comment>
<dbReference type="EMBL" id="MU267653">
    <property type="protein sequence ID" value="KAH7912376.1"/>
    <property type="molecule type" value="Genomic_DNA"/>
</dbReference>
<evidence type="ECO:0000313" key="2">
    <source>
        <dbReference type="Proteomes" id="UP000790377"/>
    </source>
</evidence>
<gene>
    <name evidence="1" type="ORF">BJ138DRAFT_1171970</name>
</gene>
<reference evidence="1" key="1">
    <citation type="journal article" date="2021" name="New Phytol.">
        <title>Evolutionary innovations through gain and loss of genes in the ectomycorrhizal Boletales.</title>
        <authorList>
            <person name="Wu G."/>
            <person name="Miyauchi S."/>
            <person name="Morin E."/>
            <person name="Kuo A."/>
            <person name="Drula E."/>
            <person name="Varga T."/>
            <person name="Kohler A."/>
            <person name="Feng B."/>
            <person name="Cao Y."/>
            <person name="Lipzen A."/>
            <person name="Daum C."/>
            <person name="Hundley H."/>
            <person name="Pangilinan J."/>
            <person name="Johnson J."/>
            <person name="Barry K."/>
            <person name="LaButti K."/>
            <person name="Ng V."/>
            <person name="Ahrendt S."/>
            <person name="Min B."/>
            <person name="Choi I.G."/>
            <person name="Park H."/>
            <person name="Plett J.M."/>
            <person name="Magnuson J."/>
            <person name="Spatafora J.W."/>
            <person name="Nagy L.G."/>
            <person name="Henrissat B."/>
            <person name="Grigoriev I.V."/>
            <person name="Yang Z.L."/>
            <person name="Xu J."/>
            <person name="Martin F.M."/>
        </authorList>
    </citation>
    <scope>NUCLEOTIDE SEQUENCE</scope>
    <source>
        <strain evidence="1">ATCC 28755</strain>
    </source>
</reference>
<evidence type="ECO:0000313" key="1">
    <source>
        <dbReference type="EMBL" id="KAH7912376.1"/>
    </source>
</evidence>
<organism evidence="1 2">
    <name type="scientific">Hygrophoropsis aurantiaca</name>
    <dbReference type="NCBI Taxonomy" id="72124"/>
    <lineage>
        <taxon>Eukaryota</taxon>
        <taxon>Fungi</taxon>
        <taxon>Dikarya</taxon>
        <taxon>Basidiomycota</taxon>
        <taxon>Agaricomycotina</taxon>
        <taxon>Agaricomycetes</taxon>
        <taxon>Agaricomycetidae</taxon>
        <taxon>Boletales</taxon>
        <taxon>Coniophorineae</taxon>
        <taxon>Hygrophoropsidaceae</taxon>
        <taxon>Hygrophoropsis</taxon>
    </lineage>
</organism>
<keyword evidence="1" id="KW-0378">Hydrolase</keyword>
<name>A0ACB8AHG0_9AGAM</name>
<accession>A0ACB8AHG0</accession>
<protein>
    <submittedName>
        <fullName evidence="1">P-loop containing nucleoside triphosphate hydrolase protein</fullName>
    </submittedName>
</protein>
<sequence>MCSRAFTEIYSISPSMFWCLMITYIWKTILPATSLYISNRLLFCIELRILGETAGVDAVKELYWAIIAQVACSLIDSLMDWVSEHILIIYGARIKYHFEERILEANLKRDLPTSQDHGAEMEPDPDSVFNSLQKTVALAQEVVSFVLKLRVVQQVLRSGLANGGPIFVALSMLPLVLYNAMSSELGSKAYFAHAVDPHYLRKSALYRLAKDTFKQEVMGGNIADYVLHEYQKARSALKNVSDEYPSKLYSHRDAPFSQMILQVCGELPMLYFAFLAIFKPAELSLVQLAVLEQTASSLRYTFSVITWKFGTWPGDLSDMKRVYGMLDLQNQMKDGYHPYPPANCHPKGMELDIHNVCFNYPGSKTKRNALTNISLSIKPGQLVVIVGANGSGKSTIIKLLNRSYAPASGDISVDGQSIEAYQVQDLRQATANLTQDHQLFPLSIAENIGLGHPAMIRDPKKISEAANLAGAHVLIQNLENGYDTVLQPFSHCHTSFNARGHDTIFAEFLKVDKNAEVSGVLVLRIRSRGNLSSRTFMRLFSDNIRLVTVDEPSSALDPQGELELFERLRGAREGKTMIFVTHRFGHLTKYADLIVCMKEGKIAETGTHEELMAKRGEYIKLYNVQAQAFQPDPSL</sequence>
<proteinExistence type="predicted"/>
<keyword evidence="2" id="KW-1185">Reference proteome</keyword>